<keyword evidence="5 8" id="KW-0689">Ribosomal protein</keyword>
<dbReference type="STRING" id="448386.A0A2V3J1R2"/>
<accession>A0A2V3J1R2</accession>
<evidence type="ECO:0000313" key="10">
    <source>
        <dbReference type="EMBL" id="PXF48263.1"/>
    </source>
</evidence>
<reference evidence="10 11" key="1">
    <citation type="journal article" date="2018" name="Mol. Biol. Evol.">
        <title>Analysis of the draft genome of the red seaweed Gracilariopsis chorda provides insights into genome size evolution in Rhodophyta.</title>
        <authorList>
            <person name="Lee J."/>
            <person name="Yang E.C."/>
            <person name="Graf L."/>
            <person name="Yang J.H."/>
            <person name="Qiu H."/>
            <person name="Zel Zion U."/>
            <person name="Chan C.X."/>
            <person name="Stephens T.G."/>
            <person name="Weber A.P.M."/>
            <person name="Boo G.H."/>
            <person name="Boo S.M."/>
            <person name="Kim K.M."/>
            <person name="Shin Y."/>
            <person name="Jung M."/>
            <person name="Lee S.J."/>
            <person name="Yim H.S."/>
            <person name="Lee J.H."/>
            <person name="Bhattacharya D."/>
            <person name="Yoon H.S."/>
        </authorList>
    </citation>
    <scope>NUCLEOTIDE SEQUENCE [LARGE SCALE GENOMIC DNA]</scope>
    <source>
        <strain evidence="10 11">SKKU-2015</strain>
        <tissue evidence="10">Whole body</tissue>
    </source>
</reference>
<dbReference type="GO" id="GO:0003735">
    <property type="term" value="F:structural constituent of ribosome"/>
    <property type="evidence" value="ECO:0007669"/>
    <property type="project" value="InterPro"/>
</dbReference>
<dbReference type="FunFam" id="3.40.50.790:FF:000001">
    <property type="entry name" value="50S ribosomal protein L1"/>
    <property type="match status" value="1"/>
</dbReference>
<evidence type="ECO:0000256" key="5">
    <source>
        <dbReference type="ARBA" id="ARBA00022980"/>
    </source>
</evidence>
<dbReference type="GO" id="GO:0015934">
    <property type="term" value="C:large ribosomal subunit"/>
    <property type="evidence" value="ECO:0007669"/>
    <property type="project" value="InterPro"/>
</dbReference>
<dbReference type="Proteomes" id="UP000247409">
    <property type="component" value="Unassembled WGS sequence"/>
</dbReference>
<proteinExistence type="inferred from homology"/>
<dbReference type="EMBL" id="NBIV01000015">
    <property type="protein sequence ID" value="PXF48263.1"/>
    <property type="molecule type" value="Genomic_DNA"/>
</dbReference>
<dbReference type="PANTHER" id="PTHR36427">
    <property type="entry name" value="54S RIBOSOMAL PROTEIN L1, MITOCHONDRIAL"/>
    <property type="match status" value="1"/>
</dbReference>
<evidence type="ECO:0000313" key="11">
    <source>
        <dbReference type="Proteomes" id="UP000247409"/>
    </source>
</evidence>
<dbReference type="InterPro" id="IPR016095">
    <property type="entry name" value="Ribosomal_uL1_3-a/b-sand"/>
</dbReference>
<dbReference type="GO" id="GO:0006412">
    <property type="term" value="P:translation"/>
    <property type="evidence" value="ECO:0007669"/>
    <property type="project" value="InterPro"/>
</dbReference>
<keyword evidence="6 8" id="KW-0687">Ribonucleoprotein</keyword>
<comment type="subunit">
    <text evidence="2">Part of the 50S ribosomal subunit.</text>
</comment>
<evidence type="ECO:0000256" key="8">
    <source>
        <dbReference type="RuleBase" id="RU000659"/>
    </source>
</evidence>
<evidence type="ECO:0000256" key="4">
    <source>
        <dbReference type="ARBA" id="ARBA00022884"/>
    </source>
</evidence>
<protein>
    <recommendedName>
        <fullName evidence="8">Ribosomal protein</fullName>
    </recommendedName>
</protein>
<dbReference type="InterPro" id="IPR028364">
    <property type="entry name" value="Ribosomal_uL1/biogenesis"/>
</dbReference>
<dbReference type="InterPro" id="IPR005878">
    <property type="entry name" value="Ribosom_uL1_bac-type"/>
</dbReference>
<name>A0A2V3J1R2_9FLOR</name>
<dbReference type="GO" id="GO:0019843">
    <property type="term" value="F:rRNA binding"/>
    <property type="evidence" value="ECO:0007669"/>
    <property type="project" value="UniProtKB-KW"/>
</dbReference>
<comment type="function">
    <text evidence="7">Binds directly to 23S rRNA. Might be involved in E site tRNA release.</text>
</comment>
<dbReference type="InterPro" id="IPR023674">
    <property type="entry name" value="Ribosomal_uL1-like"/>
</dbReference>
<comment type="similarity">
    <text evidence="1 8">Belongs to the universal ribosomal protein uL1 family.</text>
</comment>
<dbReference type="Gene3D" id="3.30.190.20">
    <property type="match status" value="1"/>
</dbReference>
<evidence type="ECO:0000256" key="2">
    <source>
        <dbReference type="ARBA" id="ARBA00011838"/>
    </source>
</evidence>
<keyword evidence="11" id="KW-1185">Reference proteome</keyword>
<dbReference type="SUPFAM" id="SSF56808">
    <property type="entry name" value="Ribosomal protein L1"/>
    <property type="match status" value="1"/>
</dbReference>
<keyword evidence="3" id="KW-0699">rRNA-binding</keyword>
<dbReference type="CDD" id="cd00403">
    <property type="entry name" value="Ribosomal_L1"/>
    <property type="match status" value="1"/>
</dbReference>
<evidence type="ECO:0000256" key="9">
    <source>
        <dbReference type="SAM" id="MobiDB-lite"/>
    </source>
</evidence>
<feature type="region of interest" description="Disordered" evidence="9">
    <location>
        <begin position="28"/>
        <end position="63"/>
    </location>
</feature>
<dbReference type="Gene3D" id="3.40.50.790">
    <property type="match status" value="1"/>
</dbReference>
<dbReference type="NCBIfam" id="TIGR01169">
    <property type="entry name" value="rplA_bact"/>
    <property type="match status" value="1"/>
</dbReference>
<evidence type="ECO:0000256" key="6">
    <source>
        <dbReference type="ARBA" id="ARBA00023274"/>
    </source>
</evidence>
<gene>
    <name evidence="10" type="ORF">BWQ96_01952</name>
</gene>
<evidence type="ECO:0000256" key="1">
    <source>
        <dbReference type="ARBA" id="ARBA00010531"/>
    </source>
</evidence>
<dbReference type="PANTHER" id="PTHR36427:SF3">
    <property type="entry name" value="LARGE RIBOSOMAL SUBUNIT PROTEIN UL1M"/>
    <property type="match status" value="1"/>
</dbReference>
<sequence>MLASLRSHFARPPALHRLAHSFRYATLTKTAPPDPSSEASNQPLSRWQRLKRERRAAPTPLNRTKHQFDRQEAYDLHTALKHVRAAQWAQFDETLELVLRLKIDPRHADHNLRGVIRLPHGTGRVQKVAVLASDEQARQAIAAGADLVGGEELIDKIVKEKGRPIKGFEACVAVPRLFGKVAARLGKILGPKGLMPSPKTETVTDDIENIIKEVKRGRLSYRTDKAGNMHLHVGKLSFPDDALIENTLAAMRGILEVRPASVKGKYVLKAIMCSSMGPSVNLDHQLLTRKALE</sequence>
<evidence type="ECO:0000256" key="3">
    <source>
        <dbReference type="ARBA" id="ARBA00022730"/>
    </source>
</evidence>
<organism evidence="10 11">
    <name type="scientific">Gracilariopsis chorda</name>
    <dbReference type="NCBI Taxonomy" id="448386"/>
    <lineage>
        <taxon>Eukaryota</taxon>
        <taxon>Rhodophyta</taxon>
        <taxon>Florideophyceae</taxon>
        <taxon>Rhodymeniophycidae</taxon>
        <taxon>Gracilariales</taxon>
        <taxon>Gracilariaceae</taxon>
        <taxon>Gracilariopsis</taxon>
    </lineage>
</organism>
<dbReference type="AlphaFoldDB" id="A0A2V3J1R2"/>
<comment type="caution">
    <text evidence="10">The sequence shown here is derived from an EMBL/GenBank/DDBJ whole genome shotgun (WGS) entry which is preliminary data.</text>
</comment>
<evidence type="ECO:0000256" key="7">
    <source>
        <dbReference type="ARBA" id="ARBA00025388"/>
    </source>
</evidence>
<dbReference type="HAMAP" id="MF_01318_B">
    <property type="entry name" value="Ribosomal_uL1_B"/>
    <property type="match status" value="1"/>
</dbReference>
<keyword evidence="4" id="KW-0694">RNA-binding</keyword>
<dbReference type="PROSITE" id="PS01199">
    <property type="entry name" value="RIBOSOMAL_L1"/>
    <property type="match status" value="1"/>
</dbReference>
<dbReference type="InterPro" id="IPR023673">
    <property type="entry name" value="Ribosomal_uL1_CS"/>
</dbReference>
<dbReference type="OrthoDB" id="1747252at2759"/>
<dbReference type="Pfam" id="PF00687">
    <property type="entry name" value="Ribosomal_L1"/>
    <property type="match status" value="1"/>
</dbReference>